<dbReference type="EMBL" id="MU003819">
    <property type="protein sequence ID" value="KAF2718856.1"/>
    <property type="molecule type" value="Genomic_DNA"/>
</dbReference>
<dbReference type="InterPro" id="IPR013887">
    <property type="entry name" value="UPF0592"/>
</dbReference>
<evidence type="ECO:0000313" key="3">
    <source>
        <dbReference type="Proteomes" id="UP000799441"/>
    </source>
</evidence>
<evidence type="ECO:0000313" key="2">
    <source>
        <dbReference type="EMBL" id="KAF2718856.1"/>
    </source>
</evidence>
<organism evidence="2 3">
    <name type="scientific">Polychaeton citri CBS 116435</name>
    <dbReference type="NCBI Taxonomy" id="1314669"/>
    <lineage>
        <taxon>Eukaryota</taxon>
        <taxon>Fungi</taxon>
        <taxon>Dikarya</taxon>
        <taxon>Ascomycota</taxon>
        <taxon>Pezizomycotina</taxon>
        <taxon>Dothideomycetes</taxon>
        <taxon>Dothideomycetidae</taxon>
        <taxon>Capnodiales</taxon>
        <taxon>Capnodiaceae</taxon>
        <taxon>Polychaeton</taxon>
    </lineage>
</organism>
<sequence length="1178" mass="131130">MTETVNDRPFRSINRDASTTPIPQTPAAPKGADLPRAASYTYIPSIKDHPYAHRPGVLIKGSFSEHDLIATDEEVADISPPESSGYTTPEEYDPRTQEEQAQDFVAELHKSPKISVERHAAKPSDASSATFPQQPRHSQDSVRSVSTAGTATTVGTTSGTSTPRPRPSTKNSFVKTFGRSRFYGPSPSTSSPSSRSPSPVKESDALPAKADPADAEKRPAITTVRQKSFLKRRKSAKPTNSENAPSTLKQKHEPAASEEIPRRSTILRRRSTRPDSSAVSTLTLPPAMPAMPKSFSTDRLPMMRSRQPSTERAAPVPRLLTPSDKSAGFGVSIARKRDELWNVFRTLDGDYAKFSSKSTSLKANVVRNSLLPFLRTYATHPSNKTLRPEDLDRRANILNKWWTGMIEMLHGRNNQSISGTDRPAVLDGISGIMERPEWRLSPSPFCPIEQRTTGAASPFNRSTTSLGSSASEFLTESVHHNVRNIFIQNLSAQMAFVVDKMSMRNASASLVTFCGKACAYAFMFVPGMADVLVRLWEPTVDSIRRVLLENGVSRSDNLSDASERVAAAFPPALQPLHFSSLRLFVRKLRTPPPLPLGTANIEWWGHWLERWTGRESDLFYVFVKYFHILTQDFLPQPPTSTERICAPGLILVHAQILTNLDATMHRDKGQSGNGHSLDGPSQTFDDMLQGDPDAVASNLPVVPTNAVRTMAENRLIMLVRDFLSDRLSEHPAARKLFAHSFNSLLQAVARGISMFDHSACYTLLDFMEEALPMLVRFENMFGGEERLVKPGFWKDVCRKMIDSHNTVTEIRLYAFLYTVWNTVVCDDERKTDLCLGLLLDPDIFERTFNHWCPMVRAYFMRLLCWRVGRHDGGATDSDLEIYETMLARLQSSWSYYLYLREQAIGQDALMPPTNPCLPAPNRRLLIIRTDNQPIIPGQSFISFDGVIQPPSPSAASAQQSISNKRLSVLSTVSEIAAPSQMTRSESEPDLAPRRGFKGFLQNMLGSKGRSKSQGPPPSRPSSSLSVPASSQNAPPPLTRSATEGAEIQKSITAQEPKKEKPMSQLVARSYTFKFSLEYQQNIKAPGQMRLLPPRLPLPAQRSLQECSEKFPELVRTRPVQPIAESANRARYCGRALAEWMTIVGECQSFFDRRKNEGITTNKLVETPQLSVEVFKRPS</sequence>
<feature type="region of interest" description="Disordered" evidence="1">
    <location>
        <begin position="1003"/>
        <end position="1044"/>
    </location>
</feature>
<feature type="region of interest" description="Disordered" evidence="1">
    <location>
        <begin position="72"/>
        <end position="297"/>
    </location>
</feature>
<feature type="compositionally biased region" description="Polar residues" evidence="1">
    <location>
        <begin position="237"/>
        <end position="248"/>
    </location>
</feature>
<feature type="compositionally biased region" description="Basic and acidic residues" evidence="1">
    <location>
        <begin position="1"/>
        <end position="14"/>
    </location>
</feature>
<protein>
    <submittedName>
        <fullName evidence="2">DUF1765-domain-containing protein</fullName>
    </submittedName>
</protein>
<feature type="compositionally biased region" description="Low complexity" evidence="1">
    <location>
        <begin position="141"/>
        <end position="163"/>
    </location>
</feature>
<feature type="region of interest" description="Disordered" evidence="1">
    <location>
        <begin position="665"/>
        <end position="684"/>
    </location>
</feature>
<feature type="compositionally biased region" description="Basic and acidic residues" evidence="1">
    <location>
        <begin position="250"/>
        <end position="262"/>
    </location>
</feature>
<keyword evidence="3" id="KW-1185">Reference proteome</keyword>
<evidence type="ECO:0000256" key="1">
    <source>
        <dbReference type="SAM" id="MobiDB-lite"/>
    </source>
</evidence>
<dbReference type="Pfam" id="PF08578">
    <property type="entry name" value="DUF1765"/>
    <property type="match status" value="1"/>
</dbReference>
<dbReference type="PANTHER" id="PTHR37988">
    <property type="entry name" value="UPF0592 MEMBRANE PROTEIN C7D4.03C"/>
    <property type="match status" value="1"/>
</dbReference>
<dbReference type="OrthoDB" id="296767at2759"/>
<gene>
    <name evidence="2" type="ORF">K431DRAFT_287315</name>
</gene>
<reference evidence="2" key="1">
    <citation type="journal article" date="2020" name="Stud. Mycol.">
        <title>101 Dothideomycetes genomes: a test case for predicting lifestyles and emergence of pathogens.</title>
        <authorList>
            <person name="Haridas S."/>
            <person name="Albert R."/>
            <person name="Binder M."/>
            <person name="Bloem J."/>
            <person name="Labutti K."/>
            <person name="Salamov A."/>
            <person name="Andreopoulos B."/>
            <person name="Baker S."/>
            <person name="Barry K."/>
            <person name="Bills G."/>
            <person name="Bluhm B."/>
            <person name="Cannon C."/>
            <person name="Castanera R."/>
            <person name="Culley D."/>
            <person name="Daum C."/>
            <person name="Ezra D."/>
            <person name="Gonzalez J."/>
            <person name="Henrissat B."/>
            <person name="Kuo A."/>
            <person name="Liang C."/>
            <person name="Lipzen A."/>
            <person name="Lutzoni F."/>
            <person name="Magnuson J."/>
            <person name="Mondo S."/>
            <person name="Nolan M."/>
            <person name="Ohm R."/>
            <person name="Pangilinan J."/>
            <person name="Park H.-J."/>
            <person name="Ramirez L."/>
            <person name="Alfaro M."/>
            <person name="Sun H."/>
            <person name="Tritt A."/>
            <person name="Yoshinaga Y."/>
            <person name="Zwiers L.-H."/>
            <person name="Turgeon B."/>
            <person name="Goodwin S."/>
            <person name="Spatafora J."/>
            <person name="Crous P."/>
            <person name="Grigoriev I."/>
        </authorList>
    </citation>
    <scope>NUCLEOTIDE SEQUENCE</scope>
    <source>
        <strain evidence="2">CBS 116435</strain>
    </source>
</reference>
<feature type="compositionally biased region" description="Low complexity" evidence="1">
    <location>
        <begin position="1020"/>
        <end position="1031"/>
    </location>
</feature>
<dbReference type="AlphaFoldDB" id="A0A9P4Q5R8"/>
<feature type="compositionally biased region" description="Polar residues" evidence="1">
    <location>
        <begin position="125"/>
        <end position="136"/>
    </location>
</feature>
<proteinExistence type="predicted"/>
<feature type="compositionally biased region" description="Basic and acidic residues" evidence="1">
    <location>
        <begin position="106"/>
        <end position="122"/>
    </location>
</feature>
<comment type="caution">
    <text evidence="2">The sequence shown here is derived from an EMBL/GenBank/DDBJ whole genome shotgun (WGS) entry which is preliminary data.</text>
</comment>
<feature type="compositionally biased region" description="Low complexity" evidence="1">
    <location>
        <begin position="185"/>
        <end position="210"/>
    </location>
</feature>
<name>A0A9P4Q5R8_9PEZI</name>
<feature type="region of interest" description="Disordered" evidence="1">
    <location>
        <begin position="1"/>
        <end position="36"/>
    </location>
</feature>
<dbReference type="Proteomes" id="UP000799441">
    <property type="component" value="Unassembled WGS sequence"/>
</dbReference>
<accession>A0A9P4Q5R8</accession>
<dbReference type="PANTHER" id="PTHR37988:SF1">
    <property type="entry name" value="UPF0592 MEMBRANE PROTEIN C7D4.03C"/>
    <property type="match status" value="1"/>
</dbReference>